<dbReference type="InterPro" id="IPR039536">
    <property type="entry name" value="TetR_C_Proteobacteria"/>
</dbReference>
<evidence type="ECO:0000256" key="2">
    <source>
        <dbReference type="PROSITE-ProRule" id="PRU00335"/>
    </source>
</evidence>
<name>A0A497VCW7_9RHOB</name>
<protein>
    <submittedName>
        <fullName evidence="4">TetR family transcriptional regulator</fullName>
    </submittedName>
</protein>
<keyword evidence="5" id="KW-1185">Reference proteome</keyword>
<keyword evidence="1 2" id="KW-0238">DNA-binding</keyword>
<evidence type="ECO:0000256" key="1">
    <source>
        <dbReference type="ARBA" id="ARBA00023125"/>
    </source>
</evidence>
<evidence type="ECO:0000313" key="4">
    <source>
        <dbReference type="EMBL" id="RLJ41461.1"/>
    </source>
</evidence>
<feature type="domain" description="HTH tetR-type" evidence="3">
    <location>
        <begin position="7"/>
        <end position="67"/>
    </location>
</feature>
<comment type="caution">
    <text evidence="4">The sequence shown here is derived from an EMBL/GenBank/DDBJ whole genome shotgun (WGS) entry which is preliminary data.</text>
</comment>
<dbReference type="Gene3D" id="1.10.357.10">
    <property type="entry name" value="Tetracycline Repressor, domain 2"/>
    <property type="match status" value="1"/>
</dbReference>
<dbReference type="GO" id="GO:0003700">
    <property type="term" value="F:DNA-binding transcription factor activity"/>
    <property type="evidence" value="ECO:0007669"/>
    <property type="project" value="TreeGrafter"/>
</dbReference>
<dbReference type="Proteomes" id="UP000269157">
    <property type="component" value="Unassembled WGS sequence"/>
</dbReference>
<dbReference type="RefSeq" id="WP_281272096.1">
    <property type="nucleotide sequence ID" value="NZ_RCCE01000004.1"/>
</dbReference>
<dbReference type="PROSITE" id="PS50977">
    <property type="entry name" value="HTH_TETR_2"/>
    <property type="match status" value="1"/>
</dbReference>
<accession>A0A497VCW7</accession>
<dbReference type="PANTHER" id="PTHR30055">
    <property type="entry name" value="HTH-TYPE TRANSCRIPTIONAL REGULATOR RUTR"/>
    <property type="match status" value="1"/>
</dbReference>
<dbReference type="EMBL" id="RCCE01000004">
    <property type="protein sequence ID" value="RLJ41461.1"/>
    <property type="molecule type" value="Genomic_DNA"/>
</dbReference>
<evidence type="ECO:0000259" key="3">
    <source>
        <dbReference type="PROSITE" id="PS50977"/>
    </source>
</evidence>
<dbReference type="InterPro" id="IPR001647">
    <property type="entry name" value="HTH_TetR"/>
</dbReference>
<dbReference type="Pfam" id="PF00440">
    <property type="entry name" value="TetR_N"/>
    <property type="match status" value="1"/>
</dbReference>
<dbReference type="SUPFAM" id="SSF46689">
    <property type="entry name" value="Homeodomain-like"/>
    <property type="match status" value="1"/>
</dbReference>
<dbReference type="AlphaFoldDB" id="A0A497VCW7"/>
<organism evidence="4 5">
    <name type="scientific">Litoreibacter meonggei</name>
    <dbReference type="NCBI Taxonomy" id="1049199"/>
    <lineage>
        <taxon>Bacteria</taxon>
        <taxon>Pseudomonadati</taxon>
        <taxon>Pseudomonadota</taxon>
        <taxon>Alphaproteobacteria</taxon>
        <taxon>Rhodobacterales</taxon>
        <taxon>Roseobacteraceae</taxon>
        <taxon>Litoreibacter</taxon>
    </lineage>
</organism>
<dbReference type="Gene3D" id="1.10.10.60">
    <property type="entry name" value="Homeodomain-like"/>
    <property type="match status" value="1"/>
</dbReference>
<dbReference type="InterPro" id="IPR050109">
    <property type="entry name" value="HTH-type_TetR-like_transc_reg"/>
</dbReference>
<feature type="DNA-binding region" description="H-T-H motif" evidence="2">
    <location>
        <begin position="30"/>
        <end position="49"/>
    </location>
</feature>
<dbReference type="GO" id="GO:0000976">
    <property type="term" value="F:transcription cis-regulatory region binding"/>
    <property type="evidence" value="ECO:0007669"/>
    <property type="project" value="TreeGrafter"/>
</dbReference>
<dbReference type="PANTHER" id="PTHR30055:SF146">
    <property type="entry name" value="HTH-TYPE TRANSCRIPTIONAL DUAL REGULATOR CECR"/>
    <property type="match status" value="1"/>
</dbReference>
<proteinExistence type="predicted"/>
<sequence>MRTDRKDKRRSEIESAALEVMRQRGYEGASMLNIAKAAKASNETLYRWYGDKQRLFLEIVKSNAAEAEAALDKALAAELPPEDILEHMCKQMLHLLLGERAVALNRAAASDASGQLGGAIAKGGRDRVFPKIVQLMGALREAGKINPPSDEQAAQWFLQLLIGDLQLRRIIGTLPQPTRTQIADHVDLTLTAFYRLCGPDQTGV</sequence>
<evidence type="ECO:0000313" key="5">
    <source>
        <dbReference type="Proteomes" id="UP000269157"/>
    </source>
</evidence>
<dbReference type="PRINTS" id="PR00455">
    <property type="entry name" value="HTHTETR"/>
</dbReference>
<gene>
    <name evidence="4" type="ORF">BCF46_2420</name>
</gene>
<dbReference type="InterPro" id="IPR009057">
    <property type="entry name" value="Homeodomain-like_sf"/>
</dbReference>
<dbReference type="Pfam" id="PF14246">
    <property type="entry name" value="TetR_C_7"/>
    <property type="match status" value="1"/>
</dbReference>
<reference evidence="4 5" key="1">
    <citation type="submission" date="2018-10" db="EMBL/GenBank/DDBJ databases">
        <title>Genomic Encyclopedia of Archaeal and Bacterial Type Strains, Phase II (KMG-II): from individual species to whole genera.</title>
        <authorList>
            <person name="Goeker M."/>
        </authorList>
    </citation>
    <scope>NUCLEOTIDE SEQUENCE [LARGE SCALE GENOMIC DNA]</scope>
    <source>
        <strain evidence="4 5">DSM 29466</strain>
    </source>
</reference>